<proteinExistence type="inferred from homology"/>
<dbReference type="AlphaFoldDB" id="A0A0R1XSY1"/>
<dbReference type="RefSeq" id="WP_047769605.1">
    <property type="nucleotide sequence ID" value="NZ_AZGM01000020.1"/>
</dbReference>
<evidence type="ECO:0000256" key="2">
    <source>
        <dbReference type="ARBA" id="ARBA00005046"/>
    </source>
</evidence>
<dbReference type="Gene3D" id="3.40.980.10">
    <property type="entry name" value="MoaB/Mog-like domain"/>
    <property type="match status" value="1"/>
</dbReference>
<evidence type="ECO:0000256" key="5">
    <source>
        <dbReference type="ARBA" id="ARBA00023150"/>
    </source>
</evidence>
<dbReference type="InterPro" id="IPR036425">
    <property type="entry name" value="MoaB/Mog-like_dom_sf"/>
</dbReference>
<dbReference type="SMART" id="SM00852">
    <property type="entry name" value="MoCF_biosynth"/>
    <property type="match status" value="1"/>
</dbReference>
<keyword evidence="5 6" id="KW-0501">Molybdenum cofactor biosynthesis</keyword>
<dbReference type="InterPro" id="IPR008284">
    <property type="entry name" value="MoCF_biosynth_CS"/>
</dbReference>
<evidence type="ECO:0000259" key="7">
    <source>
        <dbReference type="SMART" id="SM00852"/>
    </source>
</evidence>
<organism evidence="8 9">
    <name type="scientific">Limosilactobacillus panis DSM 6035</name>
    <dbReference type="NCBI Taxonomy" id="1423782"/>
    <lineage>
        <taxon>Bacteria</taxon>
        <taxon>Bacillati</taxon>
        <taxon>Bacillota</taxon>
        <taxon>Bacilli</taxon>
        <taxon>Lactobacillales</taxon>
        <taxon>Lactobacillaceae</taxon>
        <taxon>Limosilactobacillus</taxon>
    </lineage>
</organism>
<dbReference type="InterPro" id="IPR012245">
    <property type="entry name" value="MoaB"/>
</dbReference>
<evidence type="ECO:0000256" key="1">
    <source>
        <dbReference type="ARBA" id="ARBA00003487"/>
    </source>
</evidence>
<comment type="caution">
    <text evidence="8">The sequence shown here is derived from an EMBL/GenBank/DDBJ whole genome shotgun (WGS) entry which is preliminary data.</text>
</comment>
<dbReference type="Pfam" id="PF00994">
    <property type="entry name" value="MoCF_biosynth"/>
    <property type="match status" value="1"/>
</dbReference>
<dbReference type="GO" id="GO:0005829">
    <property type="term" value="C:cytosol"/>
    <property type="evidence" value="ECO:0007669"/>
    <property type="project" value="TreeGrafter"/>
</dbReference>
<evidence type="ECO:0000313" key="9">
    <source>
        <dbReference type="Proteomes" id="UP000051412"/>
    </source>
</evidence>
<evidence type="ECO:0000256" key="4">
    <source>
        <dbReference type="ARBA" id="ARBA00015262"/>
    </source>
</evidence>
<dbReference type="CDD" id="cd00886">
    <property type="entry name" value="MogA_MoaB"/>
    <property type="match status" value="1"/>
</dbReference>
<dbReference type="PANTHER" id="PTHR43232:SF2">
    <property type="entry name" value="MOLYBDENUM COFACTOR BIOSYNTHESIS PROTEIN B"/>
    <property type="match status" value="1"/>
</dbReference>
<gene>
    <name evidence="8" type="ORF">FD32_GL001162</name>
</gene>
<evidence type="ECO:0000313" key="8">
    <source>
        <dbReference type="EMBL" id="KRM29763.1"/>
    </source>
</evidence>
<evidence type="ECO:0000256" key="3">
    <source>
        <dbReference type="ARBA" id="ARBA00006112"/>
    </source>
</evidence>
<dbReference type="InterPro" id="IPR001453">
    <property type="entry name" value="MoaB/Mog_dom"/>
</dbReference>
<dbReference type="NCBIfam" id="TIGR00177">
    <property type="entry name" value="molyb_syn"/>
    <property type="match status" value="1"/>
</dbReference>
<name>A0A0R1XSY1_9LACO</name>
<dbReference type="OrthoDB" id="9784492at2"/>
<dbReference type="PIRSF" id="PIRSF006443">
    <property type="entry name" value="MoaB"/>
    <property type="match status" value="1"/>
</dbReference>
<feature type="domain" description="MoaB/Mog" evidence="7">
    <location>
        <begin position="5"/>
        <end position="149"/>
    </location>
</feature>
<dbReference type="Proteomes" id="UP000051412">
    <property type="component" value="Unassembled WGS sequence"/>
</dbReference>
<keyword evidence="9" id="KW-1185">Reference proteome</keyword>
<dbReference type="GO" id="GO:0006777">
    <property type="term" value="P:Mo-molybdopterin cofactor biosynthetic process"/>
    <property type="evidence" value="ECO:0007669"/>
    <property type="project" value="UniProtKB-UniRule"/>
</dbReference>
<comment type="similarity">
    <text evidence="3 6">Belongs to the MoaB/Mog family.</text>
</comment>
<reference evidence="8 9" key="1">
    <citation type="journal article" date="2015" name="Genome Announc.">
        <title>Expanding the biotechnology potential of lactobacilli through comparative genomics of 213 strains and associated genera.</title>
        <authorList>
            <person name="Sun Z."/>
            <person name="Harris H.M."/>
            <person name="McCann A."/>
            <person name="Guo C."/>
            <person name="Argimon S."/>
            <person name="Zhang W."/>
            <person name="Yang X."/>
            <person name="Jeffery I.B."/>
            <person name="Cooney J.C."/>
            <person name="Kagawa T.F."/>
            <person name="Liu W."/>
            <person name="Song Y."/>
            <person name="Salvetti E."/>
            <person name="Wrobel A."/>
            <person name="Rasinkangas P."/>
            <person name="Parkhill J."/>
            <person name="Rea M.C."/>
            <person name="O'Sullivan O."/>
            <person name="Ritari J."/>
            <person name="Douillard F.P."/>
            <person name="Paul Ross R."/>
            <person name="Yang R."/>
            <person name="Briner A.E."/>
            <person name="Felis G.E."/>
            <person name="de Vos W.M."/>
            <person name="Barrangou R."/>
            <person name="Klaenhammer T.R."/>
            <person name="Caufield P.W."/>
            <person name="Cui Y."/>
            <person name="Zhang H."/>
            <person name="O'Toole P.W."/>
        </authorList>
    </citation>
    <scope>NUCLEOTIDE SEQUENCE [LARGE SCALE GENOMIC DNA]</scope>
    <source>
        <strain evidence="8 9">DSM 6035</strain>
    </source>
</reference>
<evidence type="ECO:0000256" key="6">
    <source>
        <dbReference type="PIRNR" id="PIRNR006443"/>
    </source>
</evidence>
<sequence>MNQAAILTISDSRSLADDRSGDLISDLLTKNHITIIDRRIVKDDIVDIQTAFLELEQARPDIIITTGGTGVARRDVTISAVRPLLQRIIPGFGEMFRQISFHEIGTRALASQALAGFNYRWQLTYCLPGSLNACKTALDRLIIPEYQHLLYEISNQRKDDHNHAH</sequence>
<accession>A0A0R1XSY1</accession>
<dbReference type="STRING" id="1423782.FD32_GL001162"/>
<dbReference type="EMBL" id="AZGM01000020">
    <property type="protein sequence ID" value="KRM29763.1"/>
    <property type="molecule type" value="Genomic_DNA"/>
</dbReference>
<comment type="function">
    <text evidence="1 6">May be involved in the biosynthesis of molybdopterin.</text>
</comment>
<dbReference type="PATRIC" id="fig|1423782.4.peg.1213"/>
<dbReference type="PANTHER" id="PTHR43232">
    <property type="entry name" value="MOLYBDENUM COFACTOR BIOSYNTHESIS PROTEIN B"/>
    <property type="match status" value="1"/>
</dbReference>
<comment type="pathway">
    <text evidence="2 6">Cofactor biosynthesis; molybdopterin biosynthesis.</text>
</comment>
<dbReference type="SUPFAM" id="SSF53218">
    <property type="entry name" value="Molybdenum cofactor biosynthesis proteins"/>
    <property type="match status" value="1"/>
</dbReference>
<dbReference type="PROSITE" id="PS01078">
    <property type="entry name" value="MOCF_BIOSYNTHESIS_1"/>
    <property type="match status" value="1"/>
</dbReference>
<dbReference type="UniPathway" id="UPA00344"/>
<protein>
    <recommendedName>
        <fullName evidence="4 6">Molybdenum cofactor biosynthesis protein B</fullName>
    </recommendedName>
</protein>